<evidence type="ECO:0000313" key="2">
    <source>
        <dbReference type="Proteomes" id="UP000499080"/>
    </source>
</evidence>
<name>A0A4Y2BRL9_ARAVE</name>
<protein>
    <submittedName>
        <fullName evidence="1">Uncharacterized protein</fullName>
    </submittedName>
</protein>
<organism evidence="1 2">
    <name type="scientific">Araneus ventricosus</name>
    <name type="common">Orbweaver spider</name>
    <name type="synonym">Epeira ventricosa</name>
    <dbReference type="NCBI Taxonomy" id="182803"/>
    <lineage>
        <taxon>Eukaryota</taxon>
        <taxon>Metazoa</taxon>
        <taxon>Ecdysozoa</taxon>
        <taxon>Arthropoda</taxon>
        <taxon>Chelicerata</taxon>
        <taxon>Arachnida</taxon>
        <taxon>Araneae</taxon>
        <taxon>Araneomorphae</taxon>
        <taxon>Entelegynae</taxon>
        <taxon>Araneoidea</taxon>
        <taxon>Araneidae</taxon>
        <taxon>Araneus</taxon>
    </lineage>
</organism>
<dbReference type="AlphaFoldDB" id="A0A4Y2BRL9"/>
<gene>
    <name evidence="1" type="ORF">AVEN_185044_1</name>
</gene>
<dbReference type="EMBL" id="BGPR01000099">
    <property type="protein sequence ID" value="GBL94085.1"/>
    <property type="molecule type" value="Genomic_DNA"/>
</dbReference>
<evidence type="ECO:0000313" key="1">
    <source>
        <dbReference type="EMBL" id="GBL94085.1"/>
    </source>
</evidence>
<accession>A0A4Y2BRL9</accession>
<dbReference type="Proteomes" id="UP000499080">
    <property type="component" value="Unassembled WGS sequence"/>
</dbReference>
<proteinExistence type="predicted"/>
<reference evidence="1 2" key="1">
    <citation type="journal article" date="2019" name="Sci. Rep.">
        <title>Orb-weaving spider Araneus ventricosus genome elucidates the spidroin gene catalogue.</title>
        <authorList>
            <person name="Kono N."/>
            <person name="Nakamura H."/>
            <person name="Ohtoshi R."/>
            <person name="Moran D.A.P."/>
            <person name="Shinohara A."/>
            <person name="Yoshida Y."/>
            <person name="Fujiwara M."/>
            <person name="Mori M."/>
            <person name="Tomita M."/>
            <person name="Arakawa K."/>
        </authorList>
    </citation>
    <scope>NUCLEOTIDE SEQUENCE [LARGE SCALE GENOMIC DNA]</scope>
</reference>
<comment type="caution">
    <text evidence="1">The sequence shown here is derived from an EMBL/GenBank/DDBJ whole genome shotgun (WGS) entry which is preliminary data.</text>
</comment>
<sequence length="94" mass="10635">MPRVALMYEHVAHVCVDNNVDVKWTTASICLINFLIPELDRVTPLHIAFNIDEGNFGLDLSFYNIGGMIKISSVNSILFRHSHQNERSDSCNES</sequence>
<keyword evidence="2" id="KW-1185">Reference proteome</keyword>